<evidence type="ECO:0000313" key="7">
    <source>
        <dbReference type="EMBL" id="KAG7166181.1"/>
    </source>
</evidence>
<dbReference type="EMBL" id="JAHLQT010022636">
    <property type="protein sequence ID" value="KAG7166181.1"/>
    <property type="molecule type" value="Genomic_DNA"/>
</dbReference>
<accession>A0A8J5K0Z5</accession>
<organism evidence="7 8">
    <name type="scientific">Homarus americanus</name>
    <name type="common">American lobster</name>
    <dbReference type="NCBI Taxonomy" id="6706"/>
    <lineage>
        <taxon>Eukaryota</taxon>
        <taxon>Metazoa</taxon>
        <taxon>Ecdysozoa</taxon>
        <taxon>Arthropoda</taxon>
        <taxon>Crustacea</taxon>
        <taxon>Multicrustacea</taxon>
        <taxon>Malacostraca</taxon>
        <taxon>Eumalacostraca</taxon>
        <taxon>Eucarida</taxon>
        <taxon>Decapoda</taxon>
        <taxon>Pleocyemata</taxon>
        <taxon>Astacidea</taxon>
        <taxon>Nephropoidea</taxon>
        <taxon>Nephropidae</taxon>
        <taxon>Homarus</taxon>
    </lineage>
</organism>
<comment type="similarity">
    <text evidence="2 4">Belongs to the AB hydrolase superfamily. Lipase family.</text>
</comment>
<dbReference type="InterPro" id="IPR029058">
    <property type="entry name" value="AB_hydrolase_fold"/>
</dbReference>
<reference evidence="7" key="1">
    <citation type="journal article" date="2021" name="Sci. Adv.">
        <title>The American lobster genome reveals insights on longevity, neural, and immune adaptations.</title>
        <authorList>
            <person name="Polinski J.M."/>
            <person name="Zimin A.V."/>
            <person name="Clark K.F."/>
            <person name="Kohn A.B."/>
            <person name="Sadowski N."/>
            <person name="Timp W."/>
            <person name="Ptitsyn A."/>
            <person name="Khanna P."/>
            <person name="Romanova D.Y."/>
            <person name="Williams P."/>
            <person name="Greenwood S.J."/>
            <person name="Moroz L.L."/>
            <person name="Walt D.R."/>
            <person name="Bodnar A.G."/>
        </authorList>
    </citation>
    <scope>NUCLEOTIDE SEQUENCE</scope>
    <source>
        <strain evidence="7">GMGI-L3</strain>
    </source>
</reference>
<evidence type="ECO:0000313" key="8">
    <source>
        <dbReference type="Proteomes" id="UP000747542"/>
    </source>
</evidence>
<protein>
    <submittedName>
        <fullName evidence="7">Pancreatic lipase-related protein 2-like 2</fullName>
    </submittedName>
</protein>
<dbReference type="Pfam" id="PF00151">
    <property type="entry name" value="Lipase"/>
    <property type="match status" value="1"/>
</dbReference>
<proteinExistence type="inferred from homology"/>
<keyword evidence="5" id="KW-0732">Signal</keyword>
<dbReference type="PRINTS" id="PR00821">
    <property type="entry name" value="TAGLIPASE"/>
</dbReference>
<comment type="subcellular location">
    <subcellularLocation>
        <location evidence="1">Secreted</location>
    </subcellularLocation>
</comment>
<evidence type="ECO:0000256" key="3">
    <source>
        <dbReference type="ARBA" id="ARBA00022525"/>
    </source>
</evidence>
<dbReference type="GO" id="GO:0016298">
    <property type="term" value="F:lipase activity"/>
    <property type="evidence" value="ECO:0007669"/>
    <property type="project" value="InterPro"/>
</dbReference>
<feature type="signal peptide" evidence="5">
    <location>
        <begin position="1"/>
        <end position="19"/>
    </location>
</feature>
<dbReference type="SUPFAM" id="SSF53474">
    <property type="entry name" value="alpha/beta-Hydrolases"/>
    <property type="match status" value="1"/>
</dbReference>
<sequence length="377" mass="42353">MYLHAIEISTLALILGVTAVGSQVIGSEERCYGELGCLVLDGQWWHPWRRPINLWPYDPAVINTTFTLHTRPAPSHQQYQLKKREVVLLHPEDHLSLALSPLDATKPTKVIIHSYHENLNTPWVEELTEALLQYGDYNVIVVNWAGGSSTYYLQAVANARLVGLELTHLLLTLQHTINLPPHSLHLIGYALGAHIAGYAGERVAELGRITGLSPPALFFEELPPVVRLDERDAAFVDVIHTNINGHGISQRCGTVDFYPNGGEEQPGCGRHTTENRDMFRVDLTNVMSQQSCSRMRALDLFLTSLTCPACFLGHECTDKYLYAYGMCYVCGEPNNHCGYLGIRAQEFLVQRRERLALYIFTSDTHPYHGNHTHQPGY</sequence>
<dbReference type="PANTHER" id="PTHR11610:SF185">
    <property type="entry name" value="LD47264P"/>
    <property type="match status" value="1"/>
</dbReference>
<feature type="chain" id="PRO_5035275913" evidence="5">
    <location>
        <begin position="20"/>
        <end position="377"/>
    </location>
</feature>
<name>A0A8J5K0Z5_HOMAM</name>
<dbReference type="PANTHER" id="PTHR11610">
    <property type="entry name" value="LIPASE"/>
    <property type="match status" value="1"/>
</dbReference>
<evidence type="ECO:0000256" key="1">
    <source>
        <dbReference type="ARBA" id="ARBA00004613"/>
    </source>
</evidence>
<dbReference type="InterPro" id="IPR013818">
    <property type="entry name" value="Lipase"/>
</dbReference>
<dbReference type="Proteomes" id="UP000747542">
    <property type="component" value="Unassembled WGS sequence"/>
</dbReference>
<evidence type="ECO:0000256" key="4">
    <source>
        <dbReference type="RuleBase" id="RU004262"/>
    </source>
</evidence>
<feature type="domain" description="Lipase" evidence="6">
    <location>
        <begin position="29"/>
        <end position="367"/>
    </location>
</feature>
<evidence type="ECO:0000256" key="2">
    <source>
        <dbReference type="ARBA" id="ARBA00010701"/>
    </source>
</evidence>
<dbReference type="GO" id="GO:0016042">
    <property type="term" value="P:lipid catabolic process"/>
    <property type="evidence" value="ECO:0007669"/>
    <property type="project" value="TreeGrafter"/>
</dbReference>
<comment type="caution">
    <text evidence="7">The sequence shown here is derived from an EMBL/GenBank/DDBJ whole genome shotgun (WGS) entry which is preliminary data.</text>
</comment>
<keyword evidence="3" id="KW-0964">Secreted</keyword>
<dbReference type="AlphaFoldDB" id="A0A8J5K0Z5"/>
<keyword evidence="8" id="KW-1185">Reference proteome</keyword>
<gene>
    <name evidence="7" type="ORF">Hamer_G011002</name>
</gene>
<evidence type="ECO:0000259" key="6">
    <source>
        <dbReference type="Pfam" id="PF00151"/>
    </source>
</evidence>
<evidence type="ECO:0000256" key="5">
    <source>
        <dbReference type="SAM" id="SignalP"/>
    </source>
</evidence>
<dbReference type="GO" id="GO:0005615">
    <property type="term" value="C:extracellular space"/>
    <property type="evidence" value="ECO:0007669"/>
    <property type="project" value="TreeGrafter"/>
</dbReference>
<dbReference type="InterPro" id="IPR000734">
    <property type="entry name" value="TAG_lipase"/>
</dbReference>
<dbReference type="Gene3D" id="3.40.50.1820">
    <property type="entry name" value="alpha/beta hydrolase"/>
    <property type="match status" value="1"/>
</dbReference>